<organism evidence="2">
    <name type="scientific">marine metagenome</name>
    <dbReference type="NCBI Taxonomy" id="408172"/>
    <lineage>
        <taxon>unclassified sequences</taxon>
        <taxon>metagenomes</taxon>
        <taxon>ecological metagenomes</taxon>
    </lineage>
</organism>
<dbReference type="SUPFAM" id="SSF158997">
    <property type="entry name" value="Trm112p-like"/>
    <property type="match status" value="1"/>
</dbReference>
<dbReference type="Gene3D" id="2.20.25.10">
    <property type="match status" value="1"/>
</dbReference>
<feature type="domain" description="Methyltransferase type 11" evidence="1">
    <location>
        <begin position="98"/>
        <end position="188"/>
    </location>
</feature>
<dbReference type="GO" id="GO:0008757">
    <property type="term" value="F:S-adenosylmethionine-dependent methyltransferase activity"/>
    <property type="evidence" value="ECO:0007669"/>
    <property type="project" value="InterPro"/>
</dbReference>
<dbReference type="InterPro" id="IPR029063">
    <property type="entry name" value="SAM-dependent_MTases_sf"/>
</dbReference>
<name>A0A383A6L3_9ZZZZ</name>
<dbReference type="SUPFAM" id="SSF53335">
    <property type="entry name" value="S-adenosyl-L-methionine-dependent methyltransferases"/>
    <property type="match status" value="1"/>
</dbReference>
<gene>
    <name evidence="2" type="ORF">METZ01_LOCUS456114</name>
</gene>
<dbReference type="CDD" id="cd02440">
    <property type="entry name" value="AdoMet_MTases"/>
    <property type="match status" value="1"/>
</dbReference>
<dbReference type="InterPro" id="IPR013216">
    <property type="entry name" value="Methyltransf_11"/>
</dbReference>
<feature type="non-terminal residue" evidence="2">
    <location>
        <position position="225"/>
    </location>
</feature>
<dbReference type="InterPro" id="IPR005651">
    <property type="entry name" value="Trm112-like"/>
</dbReference>
<dbReference type="Gene3D" id="3.40.50.150">
    <property type="entry name" value="Vaccinia Virus protein VP39"/>
    <property type="match status" value="1"/>
</dbReference>
<accession>A0A383A6L3</accession>
<evidence type="ECO:0000259" key="1">
    <source>
        <dbReference type="Pfam" id="PF08241"/>
    </source>
</evidence>
<dbReference type="AlphaFoldDB" id="A0A383A6L3"/>
<dbReference type="Pfam" id="PF08241">
    <property type="entry name" value="Methyltransf_11"/>
    <property type="match status" value="1"/>
</dbReference>
<evidence type="ECO:0000313" key="2">
    <source>
        <dbReference type="EMBL" id="SVE03260.1"/>
    </source>
</evidence>
<dbReference type="Pfam" id="PF03966">
    <property type="entry name" value="Trm112p"/>
    <property type="match status" value="1"/>
</dbReference>
<sequence length="225" mass="25540">MISDYLIGLVQCPECQNRLTQSEGQFACDRCNRVYPIVNGRFVDLRPSVAFEEQTKYLDESLHADGRHERVSPPLLTAGVRHRMLRRLFPFTSSDRVVDLGCGSGRALYWNRDSRADLIGIDASPYFSEEASKHIDLVVGDLRRLPVANGAFTKAISLDVVEHLSRDGVRTMLIEAHRVLDSDGKFFIYSHVRKNSRIAIGLRLINRVARALETFGLIDLRQERL</sequence>
<reference evidence="2" key="1">
    <citation type="submission" date="2018-05" db="EMBL/GenBank/DDBJ databases">
        <authorList>
            <person name="Lanie J.A."/>
            <person name="Ng W.-L."/>
            <person name="Kazmierczak K.M."/>
            <person name="Andrzejewski T.M."/>
            <person name="Davidsen T.M."/>
            <person name="Wayne K.J."/>
            <person name="Tettelin H."/>
            <person name="Glass J.I."/>
            <person name="Rusch D."/>
            <person name="Podicherti R."/>
            <person name="Tsui H.-C.T."/>
            <person name="Winkler M.E."/>
        </authorList>
    </citation>
    <scope>NUCLEOTIDE SEQUENCE</scope>
</reference>
<dbReference type="EMBL" id="UINC01189529">
    <property type="protein sequence ID" value="SVE03260.1"/>
    <property type="molecule type" value="Genomic_DNA"/>
</dbReference>
<protein>
    <recommendedName>
        <fullName evidence="1">Methyltransferase type 11 domain-containing protein</fullName>
    </recommendedName>
</protein>
<proteinExistence type="predicted"/>